<dbReference type="EMBL" id="JAMYWD010000010">
    <property type="protein sequence ID" value="KAJ4958303.1"/>
    <property type="molecule type" value="Genomic_DNA"/>
</dbReference>
<sequence>MFSGVMRFRISFGYKVTAEGAVSKSCVAVKAGFGISPVGLSGRGDVADGVTTAVVGLFYEWRSIVACTIHGAEDLIGLGGIRSSFCQEGGCWSDCRVPAGRSAATDEHRSVDVTIAGSKAYGVANRRGQPTVGFTVSDMGTVATENHKVSFHYPQMLQTLHVFFEGYGCENQGRAGGSDRVTPRNVPL</sequence>
<name>A0A9Q0H2B9_9MAGN</name>
<gene>
    <name evidence="1" type="ORF">NE237_025414</name>
</gene>
<proteinExistence type="predicted"/>
<dbReference type="AlphaFoldDB" id="A0A9Q0H2B9"/>
<keyword evidence="2" id="KW-1185">Reference proteome</keyword>
<organism evidence="1 2">
    <name type="scientific">Protea cynaroides</name>
    <dbReference type="NCBI Taxonomy" id="273540"/>
    <lineage>
        <taxon>Eukaryota</taxon>
        <taxon>Viridiplantae</taxon>
        <taxon>Streptophyta</taxon>
        <taxon>Embryophyta</taxon>
        <taxon>Tracheophyta</taxon>
        <taxon>Spermatophyta</taxon>
        <taxon>Magnoliopsida</taxon>
        <taxon>Proteales</taxon>
        <taxon>Proteaceae</taxon>
        <taxon>Protea</taxon>
    </lineage>
</organism>
<evidence type="ECO:0000313" key="1">
    <source>
        <dbReference type="EMBL" id="KAJ4958303.1"/>
    </source>
</evidence>
<evidence type="ECO:0000313" key="2">
    <source>
        <dbReference type="Proteomes" id="UP001141806"/>
    </source>
</evidence>
<accession>A0A9Q0H2B9</accession>
<protein>
    <submittedName>
        <fullName evidence="1">Uncharacterized protein</fullName>
    </submittedName>
</protein>
<reference evidence="1" key="1">
    <citation type="journal article" date="2023" name="Plant J.">
        <title>The genome of the king protea, Protea cynaroides.</title>
        <authorList>
            <person name="Chang J."/>
            <person name="Duong T.A."/>
            <person name="Schoeman C."/>
            <person name="Ma X."/>
            <person name="Roodt D."/>
            <person name="Barker N."/>
            <person name="Li Z."/>
            <person name="Van de Peer Y."/>
            <person name="Mizrachi E."/>
        </authorList>
    </citation>
    <scope>NUCLEOTIDE SEQUENCE</scope>
    <source>
        <tissue evidence="1">Young leaves</tissue>
    </source>
</reference>
<dbReference type="Proteomes" id="UP001141806">
    <property type="component" value="Unassembled WGS sequence"/>
</dbReference>
<comment type="caution">
    <text evidence="1">The sequence shown here is derived from an EMBL/GenBank/DDBJ whole genome shotgun (WGS) entry which is preliminary data.</text>
</comment>